<protein>
    <recommendedName>
        <fullName evidence="4">Ribbon-helix-helix CopG family protein</fullName>
    </recommendedName>
</protein>
<proteinExistence type="predicted"/>
<dbReference type="EMBL" id="CP110615">
    <property type="protein sequence ID" value="UZJ23658.1"/>
    <property type="molecule type" value="Genomic_DNA"/>
</dbReference>
<accession>A0ABY6NWI7</accession>
<reference evidence="2" key="1">
    <citation type="submission" date="2022-10" db="EMBL/GenBank/DDBJ databases">
        <title>Rhodococcus sp.75.</title>
        <authorList>
            <person name="Sun M."/>
        </authorList>
    </citation>
    <scope>NUCLEOTIDE SEQUENCE</scope>
    <source>
        <strain evidence="2">75</strain>
    </source>
</reference>
<evidence type="ECO:0000256" key="1">
    <source>
        <dbReference type="SAM" id="MobiDB-lite"/>
    </source>
</evidence>
<gene>
    <name evidence="2" type="ORF">RHODO2019_10585</name>
</gene>
<evidence type="ECO:0000313" key="3">
    <source>
        <dbReference type="Proteomes" id="UP001164965"/>
    </source>
</evidence>
<organism evidence="2 3">
    <name type="scientific">Rhodococcus antarcticus</name>
    <dbReference type="NCBI Taxonomy" id="2987751"/>
    <lineage>
        <taxon>Bacteria</taxon>
        <taxon>Bacillati</taxon>
        <taxon>Actinomycetota</taxon>
        <taxon>Actinomycetes</taxon>
        <taxon>Mycobacteriales</taxon>
        <taxon>Nocardiaceae</taxon>
        <taxon>Rhodococcus</taxon>
    </lineage>
</organism>
<sequence length="122" mass="12835">MNETQTGTTTAARDHAAASWAENEMALPARSGTALRGKAAAQHGRALLEQALGGPEAVQAAVRGRKTLGRTRPAGRSPKRQATLPEELDKRGLAFIQAGGANDYSALMRIALTEYLDQHASG</sequence>
<evidence type="ECO:0008006" key="4">
    <source>
        <dbReference type="Google" id="ProtNLM"/>
    </source>
</evidence>
<keyword evidence="3" id="KW-1185">Reference proteome</keyword>
<dbReference type="RefSeq" id="WP_265381766.1">
    <property type="nucleotide sequence ID" value="NZ_CP110615.1"/>
</dbReference>
<feature type="region of interest" description="Disordered" evidence="1">
    <location>
        <begin position="52"/>
        <end position="88"/>
    </location>
</feature>
<name>A0ABY6NWI7_9NOCA</name>
<dbReference type="Proteomes" id="UP001164965">
    <property type="component" value="Chromosome"/>
</dbReference>
<evidence type="ECO:0000313" key="2">
    <source>
        <dbReference type="EMBL" id="UZJ23658.1"/>
    </source>
</evidence>